<feature type="transmembrane region" description="Helical" evidence="2">
    <location>
        <begin position="191"/>
        <end position="209"/>
    </location>
</feature>
<dbReference type="InterPro" id="IPR003855">
    <property type="entry name" value="K+_transporter"/>
</dbReference>
<evidence type="ECO:0000256" key="1">
    <source>
        <dbReference type="ARBA" id="ARBA00008440"/>
    </source>
</evidence>
<comment type="similarity">
    <text evidence="1">Belongs to the HAK/KUP transporter (TC 2.A.72.3) family.</text>
</comment>
<protein>
    <recommendedName>
        <fullName evidence="3">K+ potassium transporter integral membrane domain-containing protein</fullName>
    </recommendedName>
</protein>
<dbReference type="Proteomes" id="UP001085076">
    <property type="component" value="Miscellaneous, Linkage group lg01"/>
</dbReference>
<feature type="transmembrane region" description="Helical" evidence="2">
    <location>
        <begin position="216"/>
        <end position="237"/>
    </location>
</feature>
<evidence type="ECO:0000313" key="5">
    <source>
        <dbReference type="Proteomes" id="UP001085076"/>
    </source>
</evidence>
<dbReference type="PANTHER" id="PTHR30540:SF13">
    <property type="entry name" value="POTASSIUM TRANSPORTER 17-RELATED"/>
    <property type="match status" value="1"/>
</dbReference>
<feature type="transmembrane region" description="Helical" evidence="2">
    <location>
        <begin position="265"/>
        <end position="285"/>
    </location>
</feature>
<dbReference type="OrthoDB" id="504708at2759"/>
<dbReference type="Pfam" id="PF02705">
    <property type="entry name" value="K_trans"/>
    <property type="match status" value="1"/>
</dbReference>
<feature type="transmembrane region" description="Helical" evidence="2">
    <location>
        <begin position="30"/>
        <end position="51"/>
    </location>
</feature>
<evidence type="ECO:0000259" key="3">
    <source>
        <dbReference type="Pfam" id="PF02705"/>
    </source>
</evidence>
<evidence type="ECO:0000256" key="2">
    <source>
        <dbReference type="SAM" id="Phobius"/>
    </source>
</evidence>
<feature type="transmembrane region" description="Helical" evidence="2">
    <location>
        <begin position="150"/>
        <end position="171"/>
    </location>
</feature>
<evidence type="ECO:0000313" key="4">
    <source>
        <dbReference type="EMBL" id="KAJ0987308.1"/>
    </source>
</evidence>
<dbReference type="GO" id="GO:0016020">
    <property type="term" value="C:membrane"/>
    <property type="evidence" value="ECO:0007669"/>
    <property type="project" value="InterPro"/>
</dbReference>
<accession>A0A9D5DAN5</accession>
<feature type="domain" description="K+ potassium transporter integral membrane" evidence="3">
    <location>
        <begin position="31"/>
        <end position="294"/>
    </location>
</feature>
<dbReference type="GO" id="GO:0015079">
    <property type="term" value="F:potassium ion transmembrane transporter activity"/>
    <property type="evidence" value="ECO:0007669"/>
    <property type="project" value="InterPro"/>
</dbReference>
<proteinExistence type="inferred from homology"/>
<dbReference type="PANTHER" id="PTHR30540">
    <property type="entry name" value="OSMOTIC STRESS POTASSIUM TRANSPORTER"/>
    <property type="match status" value="1"/>
</dbReference>
<organism evidence="4 5">
    <name type="scientific">Dioscorea zingiberensis</name>
    <dbReference type="NCBI Taxonomy" id="325984"/>
    <lineage>
        <taxon>Eukaryota</taxon>
        <taxon>Viridiplantae</taxon>
        <taxon>Streptophyta</taxon>
        <taxon>Embryophyta</taxon>
        <taxon>Tracheophyta</taxon>
        <taxon>Spermatophyta</taxon>
        <taxon>Magnoliopsida</taxon>
        <taxon>Liliopsida</taxon>
        <taxon>Dioscoreales</taxon>
        <taxon>Dioscoreaceae</taxon>
        <taxon>Dioscorea</taxon>
    </lineage>
</organism>
<dbReference type="InterPro" id="IPR053951">
    <property type="entry name" value="K_trans_N"/>
</dbReference>
<keyword evidence="2" id="KW-0812">Transmembrane</keyword>
<gene>
    <name evidence="4" type="ORF">J5N97_005664</name>
</gene>
<dbReference type="AlphaFoldDB" id="A0A9D5DAN5"/>
<sequence>MLLVQIQKHIFTTLQTLQTRNVVGWRNIILAYRTLGVVFGGLATSPLYVFSALNFTEPTEDDFLGIFSIMFWTLTMIGFVKYVCIALSADDSGEGGTFALYSLLCKNANIGILPPKGTDSKALSNNSLVIENKSRLQTFIEKSLVSRRTLLFISILGMCMMIGDGVLTPAISVLSAVDGLRGPFPSVGKSAVEGLSAGILIALFMLQKYGTSKVSFLFSPIMAAWTLSTPMIGVYSFCQYHPGVFKAISPHYIVRFFLRNGKTGWHLLGGTVLVITGAEAMFADLGHFNRRSIQA</sequence>
<keyword evidence="5" id="KW-1185">Reference proteome</keyword>
<keyword evidence="2" id="KW-1133">Transmembrane helix</keyword>
<dbReference type="EMBL" id="JAGGNH010000001">
    <property type="protein sequence ID" value="KAJ0987308.1"/>
    <property type="molecule type" value="Genomic_DNA"/>
</dbReference>
<comment type="caution">
    <text evidence="4">The sequence shown here is derived from an EMBL/GenBank/DDBJ whole genome shotgun (WGS) entry which is preliminary data.</text>
</comment>
<reference evidence="4" key="1">
    <citation type="submission" date="2021-03" db="EMBL/GenBank/DDBJ databases">
        <authorList>
            <person name="Li Z."/>
            <person name="Yang C."/>
        </authorList>
    </citation>
    <scope>NUCLEOTIDE SEQUENCE</scope>
    <source>
        <strain evidence="4">Dzin_1.0</strain>
        <tissue evidence="4">Leaf</tissue>
    </source>
</reference>
<keyword evidence="2" id="KW-0472">Membrane</keyword>
<feature type="transmembrane region" description="Helical" evidence="2">
    <location>
        <begin position="63"/>
        <end position="84"/>
    </location>
</feature>
<reference evidence="4" key="2">
    <citation type="journal article" date="2022" name="Hortic Res">
        <title>The genome of Dioscorea zingiberensis sheds light on the biosynthesis, origin and evolution of the medicinally important diosgenin saponins.</title>
        <authorList>
            <person name="Li Y."/>
            <person name="Tan C."/>
            <person name="Li Z."/>
            <person name="Guo J."/>
            <person name="Li S."/>
            <person name="Chen X."/>
            <person name="Wang C."/>
            <person name="Dai X."/>
            <person name="Yang H."/>
            <person name="Song W."/>
            <person name="Hou L."/>
            <person name="Xu J."/>
            <person name="Tong Z."/>
            <person name="Xu A."/>
            <person name="Yuan X."/>
            <person name="Wang W."/>
            <person name="Yang Q."/>
            <person name="Chen L."/>
            <person name="Sun Z."/>
            <person name="Wang K."/>
            <person name="Pan B."/>
            <person name="Chen J."/>
            <person name="Bao Y."/>
            <person name="Liu F."/>
            <person name="Qi X."/>
            <person name="Gang D.R."/>
            <person name="Wen J."/>
            <person name="Li J."/>
        </authorList>
    </citation>
    <scope>NUCLEOTIDE SEQUENCE</scope>
    <source>
        <strain evidence="4">Dzin_1.0</strain>
    </source>
</reference>
<name>A0A9D5DAN5_9LILI</name>